<evidence type="ECO:0000313" key="2">
    <source>
        <dbReference type="Proteomes" id="UP001732700"/>
    </source>
</evidence>
<dbReference type="EnsemblPlants" id="AVESA.00010b.r2.2CG0264610.1">
    <property type="protein sequence ID" value="AVESA.00010b.r2.2CG0264610.1.CDS.1"/>
    <property type="gene ID" value="AVESA.00010b.r2.2CG0264610"/>
</dbReference>
<organism evidence="1 2">
    <name type="scientific">Avena sativa</name>
    <name type="common">Oat</name>
    <dbReference type="NCBI Taxonomy" id="4498"/>
    <lineage>
        <taxon>Eukaryota</taxon>
        <taxon>Viridiplantae</taxon>
        <taxon>Streptophyta</taxon>
        <taxon>Embryophyta</taxon>
        <taxon>Tracheophyta</taxon>
        <taxon>Spermatophyta</taxon>
        <taxon>Magnoliopsida</taxon>
        <taxon>Liliopsida</taxon>
        <taxon>Poales</taxon>
        <taxon>Poaceae</taxon>
        <taxon>BOP clade</taxon>
        <taxon>Pooideae</taxon>
        <taxon>Poodae</taxon>
        <taxon>Poeae</taxon>
        <taxon>Poeae Chloroplast Group 1 (Aveneae type)</taxon>
        <taxon>Aveninae</taxon>
        <taxon>Avena</taxon>
    </lineage>
</organism>
<proteinExistence type="predicted"/>
<protein>
    <submittedName>
        <fullName evidence="1">Uncharacterized protein</fullName>
    </submittedName>
</protein>
<reference evidence="1" key="2">
    <citation type="submission" date="2025-09" db="UniProtKB">
        <authorList>
            <consortium name="EnsemblPlants"/>
        </authorList>
    </citation>
    <scope>IDENTIFICATION</scope>
</reference>
<accession>A0ACD5UL18</accession>
<dbReference type="Proteomes" id="UP001732700">
    <property type="component" value="Chromosome 2C"/>
</dbReference>
<keyword evidence="2" id="KW-1185">Reference proteome</keyword>
<sequence>MEIYKGEEAFWRQQSRQNWTVLGESNTAYFHAIANGRRRKCSIPCLWEGESLLESPQALSSHIYAFYRGLFSASPQSGVSLAPDFWAGEALVSPEENAGLTLPFLGGRWRLL</sequence>
<name>A0ACD5UL18_AVESA</name>
<reference evidence="1" key="1">
    <citation type="submission" date="2021-05" db="EMBL/GenBank/DDBJ databases">
        <authorList>
            <person name="Scholz U."/>
            <person name="Mascher M."/>
            <person name="Fiebig A."/>
        </authorList>
    </citation>
    <scope>NUCLEOTIDE SEQUENCE [LARGE SCALE GENOMIC DNA]</scope>
</reference>
<evidence type="ECO:0000313" key="1">
    <source>
        <dbReference type="EnsemblPlants" id="AVESA.00010b.r2.2CG0264610.1.CDS.1"/>
    </source>
</evidence>